<evidence type="ECO:0000313" key="2">
    <source>
        <dbReference type="EMBL" id="CCC39290.1"/>
    </source>
</evidence>
<accession>G0LHQ2</accession>
<dbReference type="RefSeq" id="WP_014555185.1">
    <property type="nucleotide sequence ID" value="NC_017459.1"/>
</dbReference>
<dbReference type="KEGG" id="hwc:Hqrw_1331"/>
<dbReference type="GeneID" id="12445975"/>
<organism evidence="2 3">
    <name type="scientific">Haloquadratum walsbyi (strain DSM 16854 / JCM 12705 / C23)</name>
    <dbReference type="NCBI Taxonomy" id="768065"/>
    <lineage>
        <taxon>Archaea</taxon>
        <taxon>Methanobacteriati</taxon>
        <taxon>Methanobacteriota</taxon>
        <taxon>Stenosarchaea group</taxon>
        <taxon>Halobacteria</taxon>
        <taxon>Halobacteriales</taxon>
        <taxon>Haloferacaceae</taxon>
        <taxon>Haloquadratum</taxon>
    </lineage>
</organism>
<feature type="transmembrane region" description="Helical" evidence="1">
    <location>
        <begin position="73"/>
        <end position="95"/>
    </location>
</feature>
<gene>
    <name evidence="2" type="ordered locus">Hqrw_1331</name>
</gene>
<keyword evidence="1" id="KW-0812">Transmembrane</keyword>
<feature type="transmembrane region" description="Helical" evidence="1">
    <location>
        <begin position="107"/>
        <end position="125"/>
    </location>
</feature>
<feature type="transmembrane region" description="Helical" evidence="1">
    <location>
        <begin position="17"/>
        <end position="38"/>
    </location>
</feature>
<protein>
    <recommendedName>
        <fullName evidence="4">SPW repeat-containing protein</fullName>
    </recommendedName>
</protein>
<keyword evidence="1" id="KW-0472">Membrane</keyword>
<dbReference type="Proteomes" id="UP000007954">
    <property type="component" value="Chromosome"/>
</dbReference>
<sequence>MSFTSDARSAEQRDEPFLLTSAVIGVIGCLLAGVTPLIGGSSTAFTGSIVSSSLLGLVFAVQSLRLLRRDGVVALAPAVLTTIFGGWFMAAPLLYDVGFIATAGTQFAGLLLAAFGLYLTLARIAPSRGS</sequence>
<feature type="transmembrane region" description="Helical" evidence="1">
    <location>
        <begin position="44"/>
        <end position="61"/>
    </location>
</feature>
<dbReference type="HOGENOM" id="CLU_1954626_0_0_2"/>
<evidence type="ECO:0000256" key="1">
    <source>
        <dbReference type="SAM" id="Phobius"/>
    </source>
</evidence>
<evidence type="ECO:0000313" key="3">
    <source>
        <dbReference type="Proteomes" id="UP000007954"/>
    </source>
</evidence>
<reference evidence="2 3" key="1">
    <citation type="journal article" date="2011" name="PLoS ONE">
        <title>Haloquadratum walsbyi: limited diversity in a global pond.</title>
        <authorList>
            <person name="Dyall-Smith M."/>
            <person name="Pfeiffer F."/>
            <person name="Klee K."/>
            <person name="Palm P."/>
            <person name="Gross K."/>
            <person name="Schuster S.C."/>
            <person name="Rampp M."/>
            <person name="Oesterhelt D."/>
        </authorList>
    </citation>
    <scope>NUCLEOTIDE SEQUENCE [LARGE SCALE GENOMIC DNA]</scope>
    <source>
        <strain evidence="3">DSM 16854 / JCM 12705 / C23</strain>
    </source>
</reference>
<keyword evidence="1" id="KW-1133">Transmembrane helix</keyword>
<dbReference type="EMBL" id="FR746099">
    <property type="protein sequence ID" value="CCC39290.1"/>
    <property type="molecule type" value="Genomic_DNA"/>
</dbReference>
<proteinExistence type="predicted"/>
<evidence type="ECO:0008006" key="4">
    <source>
        <dbReference type="Google" id="ProtNLM"/>
    </source>
</evidence>
<dbReference type="AlphaFoldDB" id="G0LHQ2"/>
<dbReference type="OrthoDB" id="342161at2157"/>
<name>G0LHQ2_HALWC</name>